<accession>A0A4Y2W1K0</accession>
<comment type="caution">
    <text evidence="1">The sequence shown here is derived from an EMBL/GenBank/DDBJ whole genome shotgun (WGS) entry which is preliminary data.</text>
</comment>
<proteinExistence type="predicted"/>
<dbReference type="Proteomes" id="UP000499080">
    <property type="component" value="Unassembled WGS sequence"/>
</dbReference>
<gene>
    <name evidence="1" type="ORF">AVEN_173272_1</name>
</gene>
<evidence type="ECO:0000313" key="1">
    <source>
        <dbReference type="EMBL" id="GBO30428.1"/>
    </source>
</evidence>
<keyword evidence="2" id="KW-1185">Reference proteome</keyword>
<protein>
    <submittedName>
        <fullName evidence="1">Uncharacterized protein</fullName>
    </submittedName>
</protein>
<evidence type="ECO:0000313" key="2">
    <source>
        <dbReference type="Proteomes" id="UP000499080"/>
    </source>
</evidence>
<reference evidence="1 2" key="1">
    <citation type="journal article" date="2019" name="Sci. Rep.">
        <title>Orb-weaving spider Araneus ventricosus genome elucidates the spidroin gene catalogue.</title>
        <authorList>
            <person name="Kono N."/>
            <person name="Nakamura H."/>
            <person name="Ohtoshi R."/>
            <person name="Moran D.A.P."/>
            <person name="Shinohara A."/>
            <person name="Yoshida Y."/>
            <person name="Fujiwara M."/>
            <person name="Mori M."/>
            <person name="Tomita M."/>
            <person name="Arakawa K."/>
        </authorList>
    </citation>
    <scope>NUCLEOTIDE SEQUENCE [LARGE SCALE GENOMIC DNA]</scope>
</reference>
<dbReference type="AlphaFoldDB" id="A0A4Y2W1K0"/>
<organism evidence="1 2">
    <name type="scientific">Araneus ventricosus</name>
    <name type="common">Orbweaver spider</name>
    <name type="synonym">Epeira ventricosa</name>
    <dbReference type="NCBI Taxonomy" id="182803"/>
    <lineage>
        <taxon>Eukaryota</taxon>
        <taxon>Metazoa</taxon>
        <taxon>Ecdysozoa</taxon>
        <taxon>Arthropoda</taxon>
        <taxon>Chelicerata</taxon>
        <taxon>Arachnida</taxon>
        <taxon>Araneae</taxon>
        <taxon>Araneomorphae</taxon>
        <taxon>Entelegynae</taxon>
        <taxon>Araneoidea</taxon>
        <taxon>Araneidae</taxon>
        <taxon>Araneus</taxon>
    </lineage>
</organism>
<sequence length="106" mass="12012">MNHFQYNHNHKGATKACLNIRGHLRNSPLDVNIGTEGEVLMAINVHDSALQQEVRPINGIEVAQPHTIMIPTKQVRILLLIWRLHLHVFVVPVGGSHSRYNDEVEL</sequence>
<name>A0A4Y2W1K0_ARAVE</name>
<dbReference type="EMBL" id="BGPR01053590">
    <property type="protein sequence ID" value="GBO30428.1"/>
    <property type="molecule type" value="Genomic_DNA"/>
</dbReference>